<reference evidence="2" key="1">
    <citation type="journal article" date="2019" name="Int. J. Syst. Evol. Microbiol.">
        <title>The Global Catalogue of Microorganisms (GCM) 10K type strain sequencing project: providing services to taxonomists for standard genome sequencing and annotation.</title>
        <authorList>
            <consortium name="The Broad Institute Genomics Platform"/>
            <consortium name="The Broad Institute Genome Sequencing Center for Infectious Disease"/>
            <person name="Wu L."/>
            <person name="Ma J."/>
        </authorList>
    </citation>
    <scope>NUCLEOTIDE SEQUENCE [LARGE SCALE GENOMIC DNA]</scope>
    <source>
        <strain evidence="2">CGMCC 1.15341</strain>
    </source>
</reference>
<name>A0ABQ1KS31_9GAMM</name>
<protein>
    <submittedName>
        <fullName evidence="1">Uncharacterized protein</fullName>
    </submittedName>
</protein>
<dbReference type="Proteomes" id="UP000629025">
    <property type="component" value="Unassembled WGS sequence"/>
</dbReference>
<accession>A0ABQ1KS31</accession>
<evidence type="ECO:0000313" key="2">
    <source>
        <dbReference type="Proteomes" id="UP000629025"/>
    </source>
</evidence>
<proteinExistence type="predicted"/>
<keyword evidence="2" id="KW-1185">Reference proteome</keyword>
<comment type="caution">
    <text evidence="1">The sequence shown here is derived from an EMBL/GenBank/DDBJ whole genome shotgun (WGS) entry which is preliminary data.</text>
</comment>
<sequence>MQFYTDTIDHAGDPLGDAFGITGSTGVKEAYLVHRLSNSLAVYGGAPNYHHGHIIKRQSRAKTADCLSI</sequence>
<organism evidence="1 2">
    <name type="scientific">Marinobacterium zhoushanense</name>
    <dbReference type="NCBI Taxonomy" id="1679163"/>
    <lineage>
        <taxon>Bacteria</taxon>
        <taxon>Pseudomonadati</taxon>
        <taxon>Pseudomonadota</taxon>
        <taxon>Gammaproteobacteria</taxon>
        <taxon>Oceanospirillales</taxon>
        <taxon>Oceanospirillaceae</taxon>
        <taxon>Marinobacterium</taxon>
    </lineage>
</organism>
<dbReference type="EMBL" id="BMIJ01000007">
    <property type="protein sequence ID" value="GGC06178.1"/>
    <property type="molecule type" value="Genomic_DNA"/>
</dbReference>
<evidence type="ECO:0000313" key="1">
    <source>
        <dbReference type="EMBL" id="GGC06178.1"/>
    </source>
</evidence>
<gene>
    <name evidence="1" type="ORF">GCM10011352_35510</name>
</gene>